<evidence type="ECO:0000313" key="3">
    <source>
        <dbReference type="Proteomes" id="UP001500635"/>
    </source>
</evidence>
<feature type="transmembrane region" description="Helical" evidence="1">
    <location>
        <begin position="59"/>
        <end position="79"/>
    </location>
</feature>
<organism evidence="2 3">
    <name type="scientific">Tsukamurella soli</name>
    <dbReference type="NCBI Taxonomy" id="644556"/>
    <lineage>
        <taxon>Bacteria</taxon>
        <taxon>Bacillati</taxon>
        <taxon>Actinomycetota</taxon>
        <taxon>Actinomycetes</taxon>
        <taxon>Mycobacteriales</taxon>
        <taxon>Tsukamurellaceae</taxon>
        <taxon>Tsukamurella</taxon>
    </lineage>
</organism>
<accession>A0ABP8JNU5</accession>
<evidence type="ECO:0000313" key="2">
    <source>
        <dbReference type="EMBL" id="GAA4393710.1"/>
    </source>
</evidence>
<dbReference type="Proteomes" id="UP001500635">
    <property type="component" value="Unassembled WGS sequence"/>
</dbReference>
<feature type="transmembrane region" description="Helical" evidence="1">
    <location>
        <begin position="85"/>
        <end position="104"/>
    </location>
</feature>
<sequence length="144" mass="15164">MTVLPTNVALALGAGLYMLAAIHGAMFITDTVGSPLLRRRPEADDPDGRRMRTSRRASYRAGLTHLVLTTATVYAAWLTVHRPTLPVLGLVLALGVVSAVEPGIRLAESAAGARRLRMGAVTVAVLLSIIPTQILMTAATGALR</sequence>
<protein>
    <submittedName>
        <fullName evidence="2">Uncharacterized protein</fullName>
    </submittedName>
</protein>
<keyword evidence="1" id="KW-0812">Transmembrane</keyword>
<comment type="caution">
    <text evidence="2">The sequence shown here is derived from an EMBL/GenBank/DDBJ whole genome shotgun (WGS) entry which is preliminary data.</text>
</comment>
<feature type="transmembrane region" description="Helical" evidence="1">
    <location>
        <begin position="116"/>
        <end position="136"/>
    </location>
</feature>
<dbReference type="EMBL" id="BAABFR010000034">
    <property type="protein sequence ID" value="GAA4393710.1"/>
    <property type="molecule type" value="Genomic_DNA"/>
</dbReference>
<proteinExistence type="predicted"/>
<keyword evidence="3" id="KW-1185">Reference proteome</keyword>
<keyword evidence="1" id="KW-0472">Membrane</keyword>
<reference evidence="3" key="1">
    <citation type="journal article" date="2019" name="Int. J. Syst. Evol. Microbiol.">
        <title>The Global Catalogue of Microorganisms (GCM) 10K type strain sequencing project: providing services to taxonomists for standard genome sequencing and annotation.</title>
        <authorList>
            <consortium name="The Broad Institute Genomics Platform"/>
            <consortium name="The Broad Institute Genome Sequencing Center for Infectious Disease"/>
            <person name="Wu L."/>
            <person name="Ma J."/>
        </authorList>
    </citation>
    <scope>NUCLEOTIDE SEQUENCE [LARGE SCALE GENOMIC DNA]</scope>
    <source>
        <strain evidence="3">JCM 17688</strain>
    </source>
</reference>
<name>A0ABP8JNU5_9ACTN</name>
<evidence type="ECO:0000256" key="1">
    <source>
        <dbReference type="SAM" id="Phobius"/>
    </source>
</evidence>
<keyword evidence="1" id="KW-1133">Transmembrane helix</keyword>
<dbReference type="RefSeq" id="WP_344995902.1">
    <property type="nucleotide sequence ID" value="NZ_BAABFR010000034.1"/>
</dbReference>
<feature type="transmembrane region" description="Helical" evidence="1">
    <location>
        <begin position="6"/>
        <end position="29"/>
    </location>
</feature>
<gene>
    <name evidence="2" type="ORF">GCM10023147_24650</name>
</gene>